<evidence type="ECO:0000313" key="2">
    <source>
        <dbReference type="EMBL" id="ASK60994.1"/>
    </source>
</evidence>
<feature type="transmembrane region" description="Helical" evidence="1">
    <location>
        <begin position="50"/>
        <end position="74"/>
    </location>
</feature>
<reference evidence="2 3" key="1">
    <citation type="submission" date="2017-07" db="EMBL/GenBank/DDBJ databases">
        <title>Virgibacillus sp. LM2416.</title>
        <authorList>
            <person name="Tak E.J."/>
            <person name="Bae J.-W."/>
        </authorList>
    </citation>
    <scope>NUCLEOTIDE SEQUENCE [LARGE SCALE GENOMIC DNA]</scope>
    <source>
        <strain evidence="2 3">LM2416</strain>
    </source>
</reference>
<organism evidence="2 3">
    <name type="scientific">Virgibacillus phasianinus</name>
    <dbReference type="NCBI Taxonomy" id="2017483"/>
    <lineage>
        <taxon>Bacteria</taxon>
        <taxon>Bacillati</taxon>
        <taxon>Bacillota</taxon>
        <taxon>Bacilli</taxon>
        <taxon>Bacillales</taxon>
        <taxon>Bacillaceae</taxon>
        <taxon>Virgibacillus</taxon>
    </lineage>
</organism>
<dbReference type="RefSeq" id="WP_089060271.1">
    <property type="nucleotide sequence ID" value="NZ_CP022315.1"/>
</dbReference>
<dbReference type="KEGG" id="vil:CFK37_01585"/>
<keyword evidence="1" id="KW-1133">Transmembrane helix</keyword>
<name>A0A220TYD2_9BACI</name>
<keyword evidence="3" id="KW-1185">Reference proteome</keyword>
<sequence>MKEKFVLGIALFMSGTLLVGIMHLAIALYIPSLEGWTNPPGKFSTVMTEIMGWFPYILSIILMVAGITVLIFHYKKEWQSYLEKWESNKTDEKS</sequence>
<proteinExistence type="predicted"/>
<keyword evidence="1" id="KW-0472">Membrane</keyword>
<evidence type="ECO:0000256" key="1">
    <source>
        <dbReference type="SAM" id="Phobius"/>
    </source>
</evidence>
<gene>
    <name evidence="2" type="ORF">CFK37_01585</name>
</gene>
<dbReference type="AlphaFoldDB" id="A0A220TYD2"/>
<evidence type="ECO:0000313" key="3">
    <source>
        <dbReference type="Proteomes" id="UP000198312"/>
    </source>
</evidence>
<dbReference type="Proteomes" id="UP000198312">
    <property type="component" value="Chromosome"/>
</dbReference>
<accession>A0A220TYD2</accession>
<feature type="transmembrane region" description="Helical" evidence="1">
    <location>
        <begin position="7"/>
        <end position="30"/>
    </location>
</feature>
<dbReference type="OrthoDB" id="2622902at2"/>
<keyword evidence="1" id="KW-0812">Transmembrane</keyword>
<dbReference type="EMBL" id="CP022315">
    <property type="protein sequence ID" value="ASK60994.1"/>
    <property type="molecule type" value="Genomic_DNA"/>
</dbReference>
<protein>
    <submittedName>
        <fullName evidence="2">Uncharacterized protein</fullName>
    </submittedName>
</protein>